<keyword evidence="4" id="KW-1185">Reference proteome</keyword>
<proteinExistence type="predicted"/>
<reference evidence="3" key="2">
    <citation type="submission" date="2024-03" db="EMBL/GenBank/DDBJ databases">
        <authorList>
            <person name="Bromfield E.S.P."/>
            <person name="Cloutier S."/>
        </authorList>
    </citation>
    <scope>NUCLEOTIDE SEQUENCE</scope>
    <source>
        <strain evidence="3">5S5</strain>
    </source>
</reference>
<feature type="transmembrane region" description="Helical" evidence="2">
    <location>
        <begin position="31"/>
        <end position="52"/>
    </location>
</feature>
<evidence type="ECO:0000256" key="1">
    <source>
        <dbReference type="SAM" id="MobiDB-lite"/>
    </source>
</evidence>
<feature type="region of interest" description="Disordered" evidence="1">
    <location>
        <begin position="80"/>
        <end position="117"/>
    </location>
</feature>
<reference evidence="3" key="1">
    <citation type="journal article" date="2021" name="Int. J. Syst. Evol. Microbiol.">
        <title>Bradyrhizobium septentrionale sp. nov. (sv. septentrionale) and Bradyrhizobium quebecense sp. nov. (sv. septentrionale) associated with legumes native to Canada possess rearranged symbiosis genes and numerous insertion sequences.</title>
        <authorList>
            <person name="Bromfield E.S.P."/>
            <person name="Cloutier S."/>
        </authorList>
    </citation>
    <scope>NUCLEOTIDE SEQUENCE</scope>
    <source>
        <strain evidence="3">5S5</strain>
    </source>
</reference>
<keyword evidence="2" id="KW-1133">Transmembrane helix</keyword>
<dbReference type="Proteomes" id="UP001432046">
    <property type="component" value="Chromosome"/>
</dbReference>
<evidence type="ECO:0000313" key="3">
    <source>
        <dbReference type="EMBL" id="WXC76495.1"/>
    </source>
</evidence>
<protein>
    <submittedName>
        <fullName evidence="3">Uncharacterized protein</fullName>
    </submittedName>
</protein>
<feature type="compositionally biased region" description="Polar residues" evidence="1">
    <location>
        <begin position="94"/>
        <end position="105"/>
    </location>
</feature>
<keyword evidence="2" id="KW-0472">Membrane</keyword>
<keyword evidence="2" id="KW-0812">Transmembrane</keyword>
<name>A0ABZ2NNX1_9BRAD</name>
<dbReference type="EMBL" id="CP147711">
    <property type="protein sequence ID" value="WXC76495.1"/>
    <property type="molecule type" value="Genomic_DNA"/>
</dbReference>
<evidence type="ECO:0000256" key="2">
    <source>
        <dbReference type="SAM" id="Phobius"/>
    </source>
</evidence>
<organism evidence="3 4">
    <name type="scientific">Bradyrhizobium septentrionale</name>
    <dbReference type="NCBI Taxonomy" id="1404411"/>
    <lineage>
        <taxon>Bacteria</taxon>
        <taxon>Pseudomonadati</taxon>
        <taxon>Pseudomonadota</taxon>
        <taxon>Alphaproteobacteria</taxon>
        <taxon>Hyphomicrobiales</taxon>
        <taxon>Nitrobacteraceae</taxon>
        <taxon>Bradyrhizobium</taxon>
    </lineage>
</organism>
<accession>A0ABZ2NNX1</accession>
<dbReference type="RefSeq" id="WP_338824826.1">
    <property type="nucleotide sequence ID" value="NZ_CP147708.1"/>
</dbReference>
<gene>
    <name evidence="3" type="ORF">WDK88_23650</name>
</gene>
<evidence type="ECO:0000313" key="4">
    <source>
        <dbReference type="Proteomes" id="UP001432046"/>
    </source>
</evidence>
<sequence length="117" mass="12634">MAKDRDNLAADFDTESTTGFLAEEEALDRRMLWRLGSWGVAAVGAVIVAVLANQSALTLKRDQLAASDIARQAQQLQTLAKESHNETRRLASRSIRSTATATGSIHASPAWNRASTP</sequence>